<evidence type="ECO:0000313" key="2">
    <source>
        <dbReference type="EMBL" id="SUV53041.1"/>
    </source>
</evidence>
<gene>
    <name evidence="2" type="ORF">NCTC11661_02188</name>
</gene>
<dbReference type="RefSeq" id="WP_002687721.1">
    <property type="nucleotide sequence ID" value="NZ_UFTJ01000003.1"/>
</dbReference>
<keyword evidence="1" id="KW-1133">Transmembrane helix</keyword>
<reference evidence="2 3" key="1">
    <citation type="submission" date="2018-06" db="EMBL/GenBank/DDBJ databases">
        <authorList>
            <consortium name="Pathogen Informatics"/>
            <person name="Doyle S."/>
        </authorList>
    </citation>
    <scope>NUCLEOTIDE SEQUENCE [LARGE SCALE GENOMIC DNA]</scope>
    <source>
        <strain evidence="2 3">NCTC11661</strain>
    </source>
</reference>
<name>A0A380ZUK8_9FLAO</name>
<dbReference type="EMBL" id="UFTJ01000003">
    <property type="protein sequence ID" value="SUV53041.1"/>
    <property type="molecule type" value="Genomic_DNA"/>
</dbReference>
<proteinExistence type="predicted"/>
<organism evidence="2 3">
    <name type="scientific">Bergeyella zoohelcum</name>
    <dbReference type="NCBI Taxonomy" id="1015"/>
    <lineage>
        <taxon>Bacteria</taxon>
        <taxon>Pseudomonadati</taxon>
        <taxon>Bacteroidota</taxon>
        <taxon>Flavobacteriia</taxon>
        <taxon>Flavobacteriales</taxon>
        <taxon>Weeksellaceae</taxon>
        <taxon>Bergeyella</taxon>
    </lineage>
</organism>
<sequence>MNQKKCSQKYFVAQCMLVLYIFVSFFSVHFHEHSAMENSHTHFSFIQDTDEHHDESHDTDEQDENSQDCLSCFYFQYQHGVEMAFFSFTWVQDWIFSQAIYSYFQKFGNITHSSQLLRGPPVA</sequence>
<keyword evidence="1" id="KW-0472">Membrane</keyword>
<dbReference type="AlphaFoldDB" id="A0A380ZUK8"/>
<accession>A0A380ZUK8</accession>
<evidence type="ECO:0000256" key="1">
    <source>
        <dbReference type="SAM" id="Phobius"/>
    </source>
</evidence>
<evidence type="ECO:0000313" key="3">
    <source>
        <dbReference type="Proteomes" id="UP000255515"/>
    </source>
</evidence>
<dbReference type="Proteomes" id="UP000255515">
    <property type="component" value="Unassembled WGS sequence"/>
</dbReference>
<evidence type="ECO:0008006" key="4">
    <source>
        <dbReference type="Google" id="ProtNLM"/>
    </source>
</evidence>
<protein>
    <recommendedName>
        <fullName evidence="4">DUF2946 domain-containing protein</fullName>
    </recommendedName>
</protein>
<keyword evidence="1" id="KW-0812">Transmembrane</keyword>
<feature type="transmembrane region" description="Helical" evidence="1">
    <location>
        <begin position="12"/>
        <end position="30"/>
    </location>
</feature>